<comment type="caution">
    <text evidence="1">The sequence shown here is derived from an EMBL/GenBank/DDBJ whole genome shotgun (WGS) entry which is preliminary data.</text>
</comment>
<dbReference type="EMBL" id="BRXU01000009">
    <property type="protein sequence ID" value="GLC54167.1"/>
    <property type="molecule type" value="Genomic_DNA"/>
</dbReference>
<organism evidence="1 3">
    <name type="scientific">Pleodorina starrii</name>
    <dbReference type="NCBI Taxonomy" id="330485"/>
    <lineage>
        <taxon>Eukaryota</taxon>
        <taxon>Viridiplantae</taxon>
        <taxon>Chlorophyta</taxon>
        <taxon>core chlorophytes</taxon>
        <taxon>Chlorophyceae</taxon>
        <taxon>CS clade</taxon>
        <taxon>Chlamydomonadales</taxon>
        <taxon>Volvocaceae</taxon>
        <taxon>Pleodorina</taxon>
    </lineage>
</organism>
<reference evidence="1" key="1">
    <citation type="submission" date="2022-08" db="EMBL/GenBank/DDBJ databases">
        <authorList>
            <person name="Takahashi K."/>
            <person name="Suzuki S."/>
            <person name="Kawachi M."/>
            <person name="Higashiyama T."/>
            <person name="Nozaki H."/>
        </authorList>
    </citation>
    <scope>NUCLEOTIDE SEQUENCE</scope>
    <source>
        <strain evidence="1">NIES-4479</strain>
    </source>
</reference>
<evidence type="ECO:0000313" key="1">
    <source>
        <dbReference type="EMBL" id="GLC54163.1"/>
    </source>
</evidence>
<evidence type="ECO:0000313" key="3">
    <source>
        <dbReference type="Proteomes" id="UP001165080"/>
    </source>
</evidence>
<keyword evidence="3" id="KW-1185">Reference proteome</keyword>
<name>A0A9W6F2F2_9CHLO</name>
<accession>A0A9W6F2F2</accession>
<sequence length="117" mass="11159">MAACTSTSTTNATISVATVMVPRPVGAAAVPWVALHLALSPSIPLPRSLPAHCCHPTAGGGGSGGSGGAGCGGCESPRRGGGGASASCALAPGDAVVAAAVAASASLRSRRQRPRRC</sequence>
<reference evidence="1 3" key="2">
    <citation type="journal article" date="2023" name="Commun. Biol.">
        <title>Reorganization of the ancestral sex-determining regions during the evolution of trioecy in Pleodorina starrii.</title>
        <authorList>
            <person name="Takahashi K."/>
            <person name="Suzuki S."/>
            <person name="Kawai-Toyooka H."/>
            <person name="Yamamoto K."/>
            <person name="Hamaji T."/>
            <person name="Ootsuki R."/>
            <person name="Yamaguchi H."/>
            <person name="Kawachi M."/>
            <person name="Higashiyama T."/>
            <person name="Nozaki H."/>
        </authorList>
    </citation>
    <scope>NUCLEOTIDE SEQUENCE [LARGE SCALE GENOMIC DNA]</scope>
    <source>
        <strain evidence="1 3">NIES-4479</strain>
    </source>
</reference>
<dbReference type="EMBL" id="BRXU01000009">
    <property type="protein sequence ID" value="GLC54163.1"/>
    <property type="molecule type" value="Genomic_DNA"/>
</dbReference>
<evidence type="ECO:0000313" key="2">
    <source>
        <dbReference type="EMBL" id="GLC54167.1"/>
    </source>
</evidence>
<dbReference type="Proteomes" id="UP001165080">
    <property type="component" value="Unassembled WGS sequence"/>
</dbReference>
<dbReference type="AlphaFoldDB" id="A0A9W6F2F2"/>
<protein>
    <submittedName>
        <fullName evidence="1">Uncharacterized protein</fullName>
    </submittedName>
</protein>
<gene>
    <name evidence="1" type="primary">PLESTB001333</name>
    <name evidence="2" type="synonym">PLESTB001335</name>
    <name evidence="1" type="ORF">PLESTB_000830500</name>
    <name evidence="2" type="ORF">PLESTB_000830900</name>
</gene>
<proteinExistence type="predicted"/>